<dbReference type="InterPro" id="IPR002659">
    <property type="entry name" value="Glyco_trans_31"/>
</dbReference>
<keyword evidence="9" id="KW-0472">Membrane</keyword>
<keyword evidence="8 10" id="KW-0333">Golgi apparatus</keyword>
<comment type="similarity">
    <text evidence="2 10">Belongs to the glycosyltransferase 31 family.</text>
</comment>
<accession>A0A1I7YNK9</accession>
<dbReference type="Gene3D" id="3.90.550.50">
    <property type="match status" value="1"/>
</dbReference>
<keyword evidence="5" id="KW-0812">Transmembrane</keyword>
<keyword evidence="6" id="KW-0735">Signal-anchor</keyword>
<evidence type="ECO:0000256" key="10">
    <source>
        <dbReference type="RuleBase" id="RU363063"/>
    </source>
</evidence>
<dbReference type="Pfam" id="PF01762">
    <property type="entry name" value="Galactosyl_T"/>
    <property type="match status" value="1"/>
</dbReference>
<evidence type="ECO:0000256" key="11">
    <source>
        <dbReference type="SAM" id="SignalP"/>
    </source>
</evidence>
<evidence type="ECO:0000313" key="12">
    <source>
        <dbReference type="Proteomes" id="UP000095287"/>
    </source>
</evidence>
<comment type="subcellular location">
    <subcellularLocation>
        <location evidence="1 10">Golgi apparatus membrane</location>
        <topology evidence="1 10">Single-pass type II membrane protein</topology>
    </subcellularLocation>
</comment>
<keyword evidence="3 10" id="KW-0328">Glycosyltransferase</keyword>
<keyword evidence="7" id="KW-1133">Transmembrane helix</keyword>
<sequence length="350" mass="39761">MFRRMCRKVPLVVLLLVVLWICCPKPLELTETTIVRHILRSNLYDADVGEESGIFLKKDATVDISNQRILRTPTASACEKNVELLVGIVSRPQEKLRRNEIRQTWASPFTHDNAAIRILFFVGRDERKVVPEEDDVIVLDYVENYYNLTLKTLGLLTYHRDFCGTAKCLLKVDSDVVVDLGGMLELCRASGDTPKIMGNSPGDWTPVIRDPTNKYFVPKHVYGHERYPSFIQGPAYMLSGTHVSRLILDALRETPFYHSTNFRRLGEDVVFNGIARALAGVKHAHTGGFSVFGDGKLQYWCPNGSVAKPLAFHAAGAMAEFWPRFLARKAEAEQFGFFWKFVACRLWLYI</sequence>
<dbReference type="AlphaFoldDB" id="A0A1I7YNK9"/>
<organism evidence="12 13">
    <name type="scientific">Steinernema glaseri</name>
    <dbReference type="NCBI Taxonomy" id="37863"/>
    <lineage>
        <taxon>Eukaryota</taxon>
        <taxon>Metazoa</taxon>
        <taxon>Ecdysozoa</taxon>
        <taxon>Nematoda</taxon>
        <taxon>Chromadorea</taxon>
        <taxon>Rhabditida</taxon>
        <taxon>Tylenchina</taxon>
        <taxon>Panagrolaimomorpha</taxon>
        <taxon>Strongyloidoidea</taxon>
        <taxon>Steinernematidae</taxon>
        <taxon>Steinernema</taxon>
    </lineage>
</organism>
<dbReference type="GO" id="GO:0016758">
    <property type="term" value="F:hexosyltransferase activity"/>
    <property type="evidence" value="ECO:0007669"/>
    <property type="project" value="InterPro"/>
</dbReference>
<evidence type="ECO:0000256" key="1">
    <source>
        <dbReference type="ARBA" id="ARBA00004323"/>
    </source>
</evidence>
<dbReference type="PANTHER" id="PTHR11214:SF314">
    <property type="entry name" value="HEXOSYLTRANSFERASE"/>
    <property type="match status" value="1"/>
</dbReference>
<evidence type="ECO:0000256" key="3">
    <source>
        <dbReference type="ARBA" id="ARBA00022676"/>
    </source>
</evidence>
<evidence type="ECO:0000313" key="13">
    <source>
        <dbReference type="WBParaSite" id="L893_g1815.t1"/>
    </source>
</evidence>
<protein>
    <recommendedName>
        <fullName evidence="10">Hexosyltransferase</fullName>
        <ecNumber evidence="10">2.4.1.-</ecNumber>
    </recommendedName>
</protein>
<dbReference type="PANTHER" id="PTHR11214">
    <property type="entry name" value="BETA-1,3-N-ACETYLGLUCOSAMINYLTRANSFERASE"/>
    <property type="match status" value="1"/>
</dbReference>
<evidence type="ECO:0000256" key="2">
    <source>
        <dbReference type="ARBA" id="ARBA00008661"/>
    </source>
</evidence>
<proteinExistence type="inferred from homology"/>
<dbReference type="EC" id="2.4.1.-" evidence="10"/>
<evidence type="ECO:0000256" key="9">
    <source>
        <dbReference type="ARBA" id="ARBA00023136"/>
    </source>
</evidence>
<name>A0A1I7YNK9_9BILA</name>
<feature type="chain" id="PRO_5009312373" description="Hexosyltransferase" evidence="11">
    <location>
        <begin position="25"/>
        <end position="350"/>
    </location>
</feature>
<keyword evidence="11" id="KW-0732">Signal</keyword>
<dbReference type="GO" id="GO:0000139">
    <property type="term" value="C:Golgi membrane"/>
    <property type="evidence" value="ECO:0007669"/>
    <property type="project" value="UniProtKB-SubCell"/>
</dbReference>
<dbReference type="Proteomes" id="UP000095287">
    <property type="component" value="Unplaced"/>
</dbReference>
<dbReference type="GO" id="GO:0006493">
    <property type="term" value="P:protein O-linked glycosylation"/>
    <property type="evidence" value="ECO:0007669"/>
    <property type="project" value="TreeGrafter"/>
</dbReference>
<feature type="signal peptide" evidence="11">
    <location>
        <begin position="1"/>
        <end position="24"/>
    </location>
</feature>
<keyword evidence="4" id="KW-0808">Transferase</keyword>
<evidence type="ECO:0000256" key="6">
    <source>
        <dbReference type="ARBA" id="ARBA00022968"/>
    </source>
</evidence>
<evidence type="ECO:0000256" key="4">
    <source>
        <dbReference type="ARBA" id="ARBA00022679"/>
    </source>
</evidence>
<evidence type="ECO:0000256" key="7">
    <source>
        <dbReference type="ARBA" id="ARBA00022989"/>
    </source>
</evidence>
<dbReference type="WBParaSite" id="L893_g1815.t1">
    <property type="protein sequence ID" value="L893_g1815.t1"/>
    <property type="gene ID" value="L893_g1815"/>
</dbReference>
<evidence type="ECO:0000256" key="8">
    <source>
        <dbReference type="ARBA" id="ARBA00023034"/>
    </source>
</evidence>
<keyword evidence="12" id="KW-1185">Reference proteome</keyword>
<evidence type="ECO:0000256" key="5">
    <source>
        <dbReference type="ARBA" id="ARBA00022692"/>
    </source>
</evidence>
<reference evidence="13" key="1">
    <citation type="submission" date="2016-11" db="UniProtKB">
        <authorList>
            <consortium name="WormBaseParasite"/>
        </authorList>
    </citation>
    <scope>IDENTIFICATION</scope>
</reference>